<accession>A0A397VA14</accession>
<evidence type="ECO:0000313" key="1">
    <source>
        <dbReference type="EMBL" id="RIB18781.1"/>
    </source>
</evidence>
<dbReference type="EMBL" id="QKWP01000516">
    <property type="protein sequence ID" value="RIB18781.1"/>
    <property type="molecule type" value="Genomic_DNA"/>
</dbReference>
<reference evidence="1 2" key="1">
    <citation type="submission" date="2018-06" db="EMBL/GenBank/DDBJ databases">
        <title>Comparative genomics reveals the genomic features of Rhizophagus irregularis, R. cerebriforme, R. diaphanum and Gigaspora rosea, and their symbiotic lifestyle signature.</title>
        <authorList>
            <person name="Morin E."/>
            <person name="San Clemente H."/>
            <person name="Chen E.C.H."/>
            <person name="De La Providencia I."/>
            <person name="Hainaut M."/>
            <person name="Kuo A."/>
            <person name="Kohler A."/>
            <person name="Murat C."/>
            <person name="Tang N."/>
            <person name="Roy S."/>
            <person name="Loubradou J."/>
            <person name="Henrissat B."/>
            <person name="Grigoriev I.V."/>
            <person name="Corradi N."/>
            <person name="Roux C."/>
            <person name="Martin F.M."/>
        </authorList>
    </citation>
    <scope>NUCLEOTIDE SEQUENCE [LARGE SCALE GENOMIC DNA]</scope>
    <source>
        <strain evidence="1 2">DAOM 194757</strain>
    </source>
</reference>
<protein>
    <submittedName>
        <fullName evidence="1">Uncharacterized protein</fullName>
    </submittedName>
</protein>
<keyword evidence="2" id="KW-1185">Reference proteome</keyword>
<dbReference type="Proteomes" id="UP000266673">
    <property type="component" value="Unassembled WGS sequence"/>
</dbReference>
<gene>
    <name evidence="1" type="ORF">C2G38_2183591</name>
</gene>
<dbReference type="OrthoDB" id="415230at2759"/>
<organism evidence="1 2">
    <name type="scientific">Gigaspora rosea</name>
    <dbReference type="NCBI Taxonomy" id="44941"/>
    <lineage>
        <taxon>Eukaryota</taxon>
        <taxon>Fungi</taxon>
        <taxon>Fungi incertae sedis</taxon>
        <taxon>Mucoromycota</taxon>
        <taxon>Glomeromycotina</taxon>
        <taxon>Glomeromycetes</taxon>
        <taxon>Diversisporales</taxon>
        <taxon>Gigasporaceae</taxon>
        <taxon>Gigaspora</taxon>
    </lineage>
</organism>
<name>A0A397VA14_9GLOM</name>
<dbReference type="STRING" id="44941.A0A397VA14"/>
<proteinExistence type="predicted"/>
<dbReference type="AlphaFoldDB" id="A0A397VA14"/>
<comment type="caution">
    <text evidence="1">The sequence shown here is derived from an EMBL/GenBank/DDBJ whole genome shotgun (WGS) entry which is preliminary data.</text>
</comment>
<evidence type="ECO:0000313" key="2">
    <source>
        <dbReference type="Proteomes" id="UP000266673"/>
    </source>
</evidence>
<sequence>MNEQFYWYDDNVYYSGECELVCKLYLEIQQNFDLDCGYENGDSTPFDNDQFTSLTNNSEDSVIEPHRLFINRENQLTSSTLIENSISDKLVYQILELSKKDFDYMINPQQILFTQAQINLYFLGNDRFTVENTINDLVTDKLKPQDLAIICVCLNEDNQYISANNRRLYCY</sequence>